<dbReference type="Proteomes" id="UP000515258">
    <property type="component" value="Segment"/>
</dbReference>
<evidence type="ECO:0000313" key="2">
    <source>
        <dbReference type="Proteomes" id="UP000515258"/>
    </source>
</evidence>
<proteinExistence type="predicted"/>
<protein>
    <submittedName>
        <fullName evidence="1">Uncharacterized protein</fullName>
    </submittedName>
</protein>
<dbReference type="EMBL" id="MT740726">
    <property type="protein sequence ID" value="QMV32379.1"/>
    <property type="molecule type" value="Genomic_DNA"/>
</dbReference>
<reference evidence="1 2" key="1">
    <citation type="submission" date="2020-07" db="EMBL/GenBank/DDBJ databases">
        <title>Ralstonia phages.</title>
        <authorList>
            <person name="Trotereau A."/>
            <person name="Boyer C."/>
            <person name="Torres-Barcelo C."/>
        </authorList>
    </citation>
    <scope>NUCLEOTIDE SEQUENCE [LARGE SCALE GENOMIC DNA]</scope>
</reference>
<gene>
    <name evidence="1" type="ORF">U2_00004</name>
</gene>
<name>A0A7G5B7V6_9CAUD</name>
<evidence type="ECO:0000313" key="1">
    <source>
        <dbReference type="EMBL" id="QMV32379.1"/>
    </source>
</evidence>
<accession>A0A7G5B7V6</accession>
<sequence length="53" mass="6117">MKRDLFNPKPEVHEKQDAMARNISKLKSNDAKKAQVHVLCHSLVAMMKVRSTR</sequence>
<organism evidence="1 2">
    <name type="scientific">Ralstonia phage Albius</name>
    <dbReference type="NCBI Taxonomy" id="2759712"/>
    <lineage>
        <taxon>Viruses</taxon>
        <taxon>Duplodnaviria</taxon>
        <taxon>Heunggongvirae</taxon>
        <taxon>Uroviricota</taxon>
        <taxon>Caudoviricetes</taxon>
        <taxon>Rahariannevirus</taxon>
        <taxon>Rahariannevirus raharianne</taxon>
    </lineage>
</organism>